<evidence type="ECO:0000313" key="2">
    <source>
        <dbReference type="EMBL" id="KAJ7376580.1"/>
    </source>
</evidence>
<organism evidence="2 3">
    <name type="scientific">Desmophyllum pertusum</name>
    <dbReference type="NCBI Taxonomy" id="174260"/>
    <lineage>
        <taxon>Eukaryota</taxon>
        <taxon>Metazoa</taxon>
        <taxon>Cnidaria</taxon>
        <taxon>Anthozoa</taxon>
        <taxon>Hexacorallia</taxon>
        <taxon>Scleractinia</taxon>
        <taxon>Caryophylliina</taxon>
        <taxon>Caryophylliidae</taxon>
        <taxon>Desmophyllum</taxon>
    </lineage>
</organism>
<dbReference type="Proteomes" id="UP001163046">
    <property type="component" value="Unassembled WGS sequence"/>
</dbReference>
<feature type="compositionally biased region" description="Polar residues" evidence="1">
    <location>
        <begin position="77"/>
        <end position="93"/>
    </location>
</feature>
<feature type="region of interest" description="Disordered" evidence="1">
    <location>
        <begin position="76"/>
        <end position="103"/>
    </location>
</feature>
<feature type="region of interest" description="Disordered" evidence="1">
    <location>
        <begin position="1"/>
        <end position="42"/>
    </location>
</feature>
<accession>A0A9W9Z822</accession>
<sequence>MAKEESFGKVQRRAINSYPKGIWTRDENEETKHLDDNTDPGDCPPGMWVSGHVQLESNPRLSRKSKLLLRLRKNMVTEETSPMQTSAITSHKNISPRDEVNEH</sequence>
<evidence type="ECO:0000313" key="3">
    <source>
        <dbReference type="Proteomes" id="UP001163046"/>
    </source>
</evidence>
<proteinExistence type="predicted"/>
<gene>
    <name evidence="2" type="ORF">OS493_033741</name>
</gene>
<feature type="compositionally biased region" description="Basic and acidic residues" evidence="1">
    <location>
        <begin position="23"/>
        <end position="36"/>
    </location>
</feature>
<comment type="caution">
    <text evidence="2">The sequence shown here is derived from an EMBL/GenBank/DDBJ whole genome shotgun (WGS) entry which is preliminary data.</text>
</comment>
<name>A0A9W9Z822_9CNID</name>
<evidence type="ECO:0000256" key="1">
    <source>
        <dbReference type="SAM" id="MobiDB-lite"/>
    </source>
</evidence>
<dbReference type="AlphaFoldDB" id="A0A9W9Z822"/>
<protein>
    <submittedName>
        <fullName evidence="2">Uncharacterized protein</fullName>
    </submittedName>
</protein>
<dbReference type="EMBL" id="MU826395">
    <property type="protein sequence ID" value="KAJ7376580.1"/>
    <property type="molecule type" value="Genomic_DNA"/>
</dbReference>
<reference evidence="2" key="1">
    <citation type="submission" date="2023-01" db="EMBL/GenBank/DDBJ databases">
        <title>Genome assembly of the deep-sea coral Lophelia pertusa.</title>
        <authorList>
            <person name="Herrera S."/>
            <person name="Cordes E."/>
        </authorList>
    </citation>
    <scope>NUCLEOTIDE SEQUENCE</scope>
    <source>
        <strain evidence="2">USNM1676648</strain>
        <tissue evidence="2">Polyp</tissue>
    </source>
</reference>
<keyword evidence="3" id="KW-1185">Reference proteome</keyword>